<dbReference type="Proteomes" id="UP000481288">
    <property type="component" value="Unassembled WGS sequence"/>
</dbReference>
<keyword evidence="2" id="KW-0732">Signal</keyword>
<proteinExistence type="predicted"/>
<evidence type="ECO:0000256" key="1">
    <source>
        <dbReference type="SAM" id="MobiDB-lite"/>
    </source>
</evidence>
<evidence type="ECO:0000313" key="3">
    <source>
        <dbReference type="EMBL" id="TVY53428.1"/>
    </source>
</evidence>
<evidence type="ECO:0000256" key="2">
    <source>
        <dbReference type="SAM" id="SignalP"/>
    </source>
</evidence>
<comment type="caution">
    <text evidence="3">The sequence shown here is derived from an EMBL/GenBank/DDBJ whole genome shotgun (WGS) entry which is preliminary data.</text>
</comment>
<feature type="compositionally biased region" description="Polar residues" evidence="1">
    <location>
        <begin position="209"/>
        <end position="219"/>
    </location>
</feature>
<feature type="region of interest" description="Disordered" evidence="1">
    <location>
        <begin position="209"/>
        <end position="230"/>
    </location>
</feature>
<name>A0A7D8UYR7_9HELO</name>
<feature type="signal peptide" evidence="2">
    <location>
        <begin position="1"/>
        <end position="19"/>
    </location>
</feature>
<feature type="chain" id="PRO_5028898737" evidence="2">
    <location>
        <begin position="20"/>
        <end position="254"/>
    </location>
</feature>
<accession>A0A7D8UYR7</accession>
<protein>
    <submittedName>
        <fullName evidence="3">Uncharacterized protein</fullName>
    </submittedName>
</protein>
<reference evidence="3 4" key="1">
    <citation type="submission" date="2018-05" db="EMBL/GenBank/DDBJ databases">
        <title>Whole genome sequencing for identification of molecular markers to develop diagnostic detection tools for the regulated plant pathogen Lachnellula willkommii.</title>
        <authorList>
            <person name="Giroux E."/>
            <person name="Bilodeau G."/>
        </authorList>
    </citation>
    <scope>NUCLEOTIDE SEQUENCE [LARGE SCALE GENOMIC DNA]</scope>
    <source>
        <strain evidence="3 4">CBS 625.97</strain>
    </source>
</reference>
<organism evidence="3 4">
    <name type="scientific">Lachnellula cervina</name>
    <dbReference type="NCBI Taxonomy" id="1316786"/>
    <lineage>
        <taxon>Eukaryota</taxon>
        <taxon>Fungi</taxon>
        <taxon>Dikarya</taxon>
        <taxon>Ascomycota</taxon>
        <taxon>Pezizomycotina</taxon>
        <taxon>Leotiomycetes</taxon>
        <taxon>Helotiales</taxon>
        <taxon>Lachnaceae</taxon>
        <taxon>Lachnellula</taxon>
    </lineage>
</organism>
<dbReference type="AlphaFoldDB" id="A0A7D8UYR7"/>
<gene>
    <name evidence="3" type="ORF">LCER1_G005318</name>
</gene>
<keyword evidence="4" id="KW-1185">Reference proteome</keyword>
<feature type="compositionally biased region" description="Polar residues" evidence="1">
    <location>
        <begin position="123"/>
        <end position="132"/>
    </location>
</feature>
<sequence length="254" mass="27170">MYAFRLYILLGALLSLAAAEVSPRGDNDDATVYLQQMCSPVFDNLYDSDNPNTNTSLEDSPFPCDQMVYILVACSANGTSEIDFLAEQQCFCKGSYWEASKACSACRFAHGSQFDSPEEVDSPRSSLQTAECSPTPPFQPFSNLMPTLNRTAARLTPLPKLTLTNDKFPSNTAVSNYYTKPVSFTPGSITGSATARLTSFTNWDGVRYTPTSIPPNNGTGTAGSARKSSNAVPREDVKVAGGLLAGLLGVAALL</sequence>
<dbReference type="OrthoDB" id="4331875at2759"/>
<evidence type="ECO:0000313" key="4">
    <source>
        <dbReference type="Proteomes" id="UP000481288"/>
    </source>
</evidence>
<dbReference type="EMBL" id="QGMG01000456">
    <property type="protein sequence ID" value="TVY53428.1"/>
    <property type="molecule type" value="Genomic_DNA"/>
</dbReference>
<feature type="region of interest" description="Disordered" evidence="1">
    <location>
        <begin position="113"/>
        <end position="143"/>
    </location>
</feature>